<reference evidence="4" key="1">
    <citation type="submission" date="2020-06" db="EMBL/GenBank/DDBJ databases">
        <authorList>
            <person name="Li T."/>
            <person name="Hu X."/>
            <person name="Zhang T."/>
            <person name="Song X."/>
            <person name="Zhang H."/>
            <person name="Dai N."/>
            <person name="Sheng W."/>
            <person name="Hou X."/>
            <person name="Wei L."/>
        </authorList>
    </citation>
    <scope>NUCLEOTIDE SEQUENCE</scope>
    <source>
        <strain evidence="4">G02</strain>
        <tissue evidence="4">Leaf</tissue>
    </source>
</reference>
<evidence type="ECO:0000313" key="4">
    <source>
        <dbReference type="EMBL" id="KAL0305851.1"/>
    </source>
</evidence>
<keyword evidence="2" id="KW-0325">Glycoprotein</keyword>
<keyword evidence="1" id="KW-0732">Signal</keyword>
<dbReference type="Gene3D" id="2.90.10.10">
    <property type="entry name" value="Bulb-type lectin domain"/>
    <property type="match status" value="1"/>
</dbReference>
<dbReference type="CDD" id="cd00028">
    <property type="entry name" value="B_lectin"/>
    <property type="match status" value="1"/>
</dbReference>
<reference evidence="4" key="2">
    <citation type="journal article" date="2024" name="Plant">
        <title>Genomic evolution and insights into agronomic trait innovations of Sesamum species.</title>
        <authorList>
            <person name="Miao H."/>
            <person name="Wang L."/>
            <person name="Qu L."/>
            <person name="Liu H."/>
            <person name="Sun Y."/>
            <person name="Le M."/>
            <person name="Wang Q."/>
            <person name="Wei S."/>
            <person name="Zheng Y."/>
            <person name="Lin W."/>
            <person name="Duan Y."/>
            <person name="Cao H."/>
            <person name="Xiong S."/>
            <person name="Wang X."/>
            <person name="Wei L."/>
            <person name="Li C."/>
            <person name="Ma Q."/>
            <person name="Ju M."/>
            <person name="Zhao R."/>
            <person name="Li G."/>
            <person name="Mu C."/>
            <person name="Tian Q."/>
            <person name="Mei H."/>
            <person name="Zhang T."/>
            <person name="Gao T."/>
            <person name="Zhang H."/>
        </authorList>
    </citation>
    <scope>NUCLEOTIDE SEQUENCE</scope>
    <source>
        <strain evidence="4">G02</strain>
    </source>
</reference>
<evidence type="ECO:0000256" key="2">
    <source>
        <dbReference type="ARBA" id="ARBA00023180"/>
    </source>
</evidence>
<dbReference type="GO" id="GO:0016301">
    <property type="term" value="F:kinase activity"/>
    <property type="evidence" value="ECO:0007669"/>
    <property type="project" value="UniProtKB-KW"/>
</dbReference>
<dbReference type="PANTHER" id="PTHR32444">
    <property type="entry name" value="BULB-TYPE LECTIN DOMAIN-CONTAINING PROTEIN"/>
    <property type="match status" value="1"/>
</dbReference>
<name>A0AAW2KGK5_SESRA</name>
<keyword evidence="4" id="KW-0808">Transferase</keyword>
<gene>
    <name evidence="4" type="ORF">Sradi_6002400</name>
</gene>
<dbReference type="InterPro" id="IPR036426">
    <property type="entry name" value="Bulb-type_lectin_dom_sf"/>
</dbReference>
<keyword evidence="4" id="KW-0418">Kinase</keyword>
<dbReference type="SMART" id="SM00108">
    <property type="entry name" value="B_lectin"/>
    <property type="match status" value="1"/>
</dbReference>
<dbReference type="SUPFAM" id="SSF51110">
    <property type="entry name" value="alpha-D-mannose-specific plant lectins"/>
    <property type="match status" value="1"/>
</dbReference>
<proteinExistence type="predicted"/>
<evidence type="ECO:0000259" key="3">
    <source>
        <dbReference type="PROSITE" id="PS50927"/>
    </source>
</evidence>
<protein>
    <submittedName>
        <fullName evidence="4">Inactive G-type lectin S-receptor-like serine/threonine-protein kinase SRK</fullName>
    </submittedName>
</protein>
<accession>A0AAW2KGK5</accession>
<dbReference type="PANTHER" id="PTHR32444:SF89">
    <property type="entry name" value="S GLYCOPROTEIN"/>
    <property type="match status" value="1"/>
</dbReference>
<dbReference type="FunFam" id="2.90.10.10:FF:000029">
    <property type="entry name" value="G-type lectin S-receptor-like serine/threonine-protein kinase"/>
    <property type="match status" value="1"/>
</dbReference>
<sequence length="164" mass="18324">MRNIAKRHHAVCCFIIALTTFFPLLTTSIDLITPTQFLGKDQTLVSAGQEFELGFFSSARSNNWYIGIWYKNIEQRTIVWVANRDSPLRNSSGILKISPDDGNLLLVDEAGKSVWSSNHSSMAKNSVAELLDNGNFVVHPEMIKTRKTTSGKALIIQPTHCCRV</sequence>
<dbReference type="EMBL" id="JACGWJ010000028">
    <property type="protein sequence ID" value="KAL0305851.1"/>
    <property type="molecule type" value="Genomic_DNA"/>
</dbReference>
<comment type="caution">
    <text evidence="4">The sequence shown here is derived from an EMBL/GenBank/DDBJ whole genome shotgun (WGS) entry which is preliminary data.</text>
</comment>
<feature type="domain" description="Bulb-type lectin" evidence="3">
    <location>
        <begin position="29"/>
        <end position="151"/>
    </location>
</feature>
<evidence type="ECO:0000256" key="1">
    <source>
        <dbReference type="ARBA" id="ARBA00022729"/>
    </source>
</evidence>
<dbReference type="Pfam" id="PF01453">
    <property type="entry name" value="B_lectin"/>
    <property type="match status" value="1"/>
</dbReference>
<dbReference type="PROSITE" id="PS50927">
    <property type="entry name" value="BULB_LECTIN"/>
    <property type="match status" value="1"/>
</dbReference>
<dbReference type="InterPro" id="IPR001480">
    <property type="entry name" value="Bulb-type_lectin_dom"/>
</dbReference>
<organism evidence="4">
    <name type="scientific">Sesamum radiatum</name>
    <name type="common">Black benniseed</name>
    <dbReference type="NCBI Taxonomy" id="300843"/>
    <lineage>
        <taxon>Eukaryota</taxon>
        <taxon>Viridiplantae</taxon>
        <taxon>Streptophyta</taxon>
        <taxon>Embryophyta</taxon>
        <taxon>Tracheophyta</taxon>
        <taxon>Spermatophyta</taxon>
        <taxon>Magnoliopsida</taxon>
        <taxon>eudicotyledons</taxon>
        <taxon>Gunneridae</taxon>
        <taxon>Pentapetalae</taxon>
        <taxon>asterids</taxon>
        <taxon>lamiids</taxon>
        <taxon>Lamiales</taxon>
        <taxon>Pedaliaceae</taxon>
        <taxon>Sesamum</taxon>
    </lineage>
</organism>
<dbReference type="AlphaFoldDB" id="A0AAW2KGK5"/>